<reference evidence="2" key="1">
    <citation type="submission" date="2014-11" db="EMBL/GenBank/DDBJ databases">
        <authorList>
            <person name="Otto D Thomas"/>
            <person name="Naeem Raeece"/>
        </authorList>
    </citation>
    <scope>NUCLEOTIDE SEQUENCE</scope>
</reference>
<accession>A0A0G4HVD2</accession>
<feature type="region of interest" description="Disordered" evidence="1">
    <location>
        <begin position="454"/>
        <end position="482"/>
    </location>
</feature>
<feature type="compositionally biased region" description="Basic and acidic residues" evidence="1">
    <location>
        <begin position="580"/>
        <end position="595"/>
    </location>
</feature>
<name>A0A0G4HVD2_9ALVE</name>
<feature type="region of interest" description="Disordered" evidence="1">
    <location>
        <begin position="417"/>
        <end position="440"/>
    </location>
</feature>
<dbReference type="AlphaFoldDB" id="A0A0G4HVD2"/>
<feature type="region of interest" description="Disordered" evidence="1">
    <location>
        <begin position="519"/>
        <end position="540"/>
    </location>
</feature>
<feature type="region of interest" description="Disordered" evidence="1">
    <location>
        <begin position="372"/>
        <end position="403"/>
    </location>
</feature>
<dbReference type="EMBL" id="CDMZ01003997">
    <property type="protein sequence ID" value="CEM48332.1"/>
    <property type="molecule type" value="Genomic_DNA"/>
</dbReference>
<feature type="region of interest" description="Disordered" evidence="1">
    <location>
        <begin position="562"/>
        <end position="599"/>
    </location>
</feature>
<organism evidence="2">
    <name type="scientific">Chromera velia CCMP2878</name>
    <dbReference type="NCBI Taxonomy" id="1169474"/>
    <lineage>
        <taxon>Eukaryota</taxon>
        <taxon>Sar</taxon>
        <taxon>Alveolata</taxon>
        <taxon>Colpodellida</taxon>
        <taxon>Chromeraceae</taxon>
        <taxon>Chromera</taxon>
    </lineage>
</organism>
<evidence type="ECO:0000313" key="2">
    <source>
        <dbReference type="EMBL" id="CEM48332.1"/>
    </source>
</evidence>
<proteinExistence type="predicted"/>
<evidence type="ECO:0000256" key="1">
    <source>
        <dbReference type="SAM" id="MobiDB-lite"/>
    </source>
</evidence>
<gene>
    <name evidence="2" type="ORF">Cvel_8782</name>
</gene>
<feature type="region of interest" description="Disordered" evidence="1">
    <location>
        <begin position="650"/>
        <end position="673"/>
    </location>
</feature>
<sequence length="992" mass="107447">MEFSAFNFDRLVQLCREDRDCFVSDLVEAVEQQEASVQSVALEFTLTVRQFIVDGLRIEAQPHGSWSEGIALPDSRLDISCSNDVDLAGTRCCLLQTEVAKRFAIEKDVSAKHLIVRHRETSILLDVTQKASHQQEPLWKVVHVLNSLKTVNEKSMKEAILILKLWVRKHAEAFLLKDGYPSSYTFLLIFLFLCSHRQHPIAPLVMCQREQTAEGVVRLCTEVLNTFDVECFSDDPLVLFQEFLEFLVSDFKGVQVDFELGSRLKLPELLFKDDLKAATAACPPVFETNDHAPPPFQVDTNPQADTQVAETEGQTIEDLQLKPSQDVQTEFLNDLFNEYFTFPDAAPAPEEALLPSSPATAHPLPRVLKLQPRSSITIHPRPSPVPAGGDAKSATSVTEAEARPDGPLYEEAAAVHARAPGPASGGKDRHSHDPPTNRDAPHRVTILKLQSHASGLQQGKPDPAGALEKAKFNPADLPSPEGLLLEPVAESSSLSRLGVGDEKNSSSLDPLKSLLAQLQTEGSRGGVTKGAEESSSAAERENDFGGMLVASDTAAAEVTLCPPQDSKLPASGVAGSELVSPRDRRDVGRERDENTRGNFQEARVSFNGTRGGDNKTASFSSTFSARMSRENVNEAFSRKVIRGALGILSGSARTRGPRTGGEGKGDGSELQNAPPRLPCAWISGLSEDVTEESLSESIEAFGLTPVNLTLHRLDVGGSDSEGKSSGGNVIVCAQCSTEQEAKVLVGGGPFLLMDEGEQVFFELGMGVSSGGPEAAHLRSLPKVWISNLPQSTTKTALSKHIAALRIVPLEVKVVNNIQVHAGRHVEEKIACVWLGTKAEAYILLSKGPSKLKRVFERFVGVQPRFCLGRAKPNSLGERGLFTVCVTQLNTRTTAETLRDMIDRCTSALGTRTTVHPSTKKAVSISSAAALNSSPTTEPSQGMAVEPRWAMKVVVVQLHCPAGRVLGTMPGKLALEQPPTHCISDWRGGWWLL</sequence>
<feature type="compositionally biased region" description="Basic and acidic residues" evidence="1">
    <location>
        <begin position="426"/>
        <end position="440"/>
    </location>
</feature>
<dbReference type="VEuPathDB" id="CryptoDB:Cvel_8782"/>
<protein>
    <submittedName>
        <fullName evidence="2">Uncharacterized protein</fullName>
    </submittedName>
</protein>